<dbReference type="CDD" id="cd05242">
    <property type="entry name" value="SDR_a8"/>
    <property type="match status" value="1"/>
</dbReference>
<dbReference type="InterPro" id="IPR001509">
    <property type="entry name" value="Epimerase_deHydtase"/>
</dbReference>
<evidence type="ECO:0000256" key="1">
    <source>
        <dbReference type="ARBA" id="ARBA00009353"/>
    </source>
</evidence>
<protein>
    <submittedName>
        <fullName evidence="5">TIGR01777 family protein</fullName>
    </submittedName>
</protein>
<dbReference type="PANTHER" id="PTHR11092">
    <property type="entry name" value="SUGAR NUCLEOTIDE EPIMERASE RELATED"/>
    <property type="match status" value="1"/>
</dbReference>
<feature type="domain" description="NAD-dependent epimerase/dehydratase" evidence="3">
    <location>
        <begin position="184"/>
        <end position="396"/>
    </location>
</feature>
<evidence type="ECO:0000259" key="3">
    <source>
        <dbReference type="Pfam" id="PF01370"/>
    </source>
</evidence>
<dbReference type="PANTHER" id="PTHR11092:SF0">
    <property type="entry name" value="EPIMERASE FAMILY PROTEIN SDR39U1"/>
    <property type="match status" value="1"/>
</dbReference>
<keyword evidence="2" id="KW-1133">Transmembrane helix</keyword>
<dbReference type="InterPro" id="IPR010099">
    <property type="entry name" value="SDR39U1"/>
</dbReference>
<dbReference type="RefSeq" id="WP_106512279.1">
    <property type="nucleotide sequence ID" value="NZ_PXYI01000002.1"/>
</dbReference>
<dbReference type="Pfam" id="PF01370">
    <property type="entry name" value="Epimerase"/>
    <property type="match status" value="1"/>
</dbReference>
<name>A0A2P7QVX0_9SPHN</name>
<evidence type="ECO:0000313" key="5">
    <source>
        <dbReference type="EMBL" id="PSJ42111.1"/>
    </source>
</evidence>
<dbReference type="NCBIfam" id="TIGR01777">
    <property type="entry name" value="yfcH"/>
    <property type="match status" value="1"/>
</dbReference>
<organism evidence="5 6">
    <name type="scientific">Allosphingosinicella deserti</name>
    <dbReference type="NCBI Taxonomy" id="2116704"/>
    <lineage>
        <taxon>Bacteria</taxon>
        <taxon>Pseudomonadati</taxon>
        <taxon>Pseudomonadota</taxon>
        <taxon>Alphaproteobacteria</taxon>
        <taxon>Sphingomonadales</taxon>
        <taxon>Sphingomonadaceae</taxon>
        <taxon>Allosphingosinicella</taxon>
    </lineage>
</organism>
<dbReference type="OrthoDB" id="9801056at2"/>
<feature type="transmembrane region" description="Helical" evidence="2">
    <location>
        <begin position="107"/>
        <end position="125"/>
    </location>
</feature>
<feature type="transmembrane region" description="Helical" evidence="2">
    <location>
        <begin position="137"/>
        <end position="158"/>
    </location>
</feature>
<reference evidence="5 6" key="1">
    <citation type="submission" date="2018-03" db="EMBL/GenBank/DDBJ databases">
        <title>The draft genome of Sphingosinicella sp. GL-C-18.</title>
        <authorList>
            <person name="Liu L."/>
            <person name="Li L."/>
            <person name="Liang L."/>
            <person name="Zhang X."/>
            <person name="Wang T."/>
        </authorList>
    </citation>
    <scope>NUCLEOTIDE SEQUENCE [LARGE SCALE GENOMIC DNA]</scope>
    <source>
        <strain evidence="5 6">GL-C-18</strain>
    </source>
</reference>
<dbReference type="Gene3D" id="3.40.50.720">
    <property type="entry name" value="NAD(P)-binding Rossmann-like Domain"/>
    <property type="match status" value="1"/>
</dbReference>
<accession>A0A2P7QVX0</accession>
<sequence length="499" mass="53940">MTDLLWTLVAIQMVMGATDTFLHHEGIERLAWRPSQRRELQLHGIRNLAYGVAFGTLGWTMPQGAWAIALLGLLFAELIITLWDFVEEDRTRRLPASERILHTFLTLNYGAILAFVTPVLIGWASKQTSIAGMSYGLWSWMCALASLGTLVTGVRDLAAAARTQRLAESDAARLAAGLAPGMAVLVTGGTGFVGRRLVGALVAAGHDVTVLTRRPDSASALPAPIRIVTDLAQVGADARIDAIVNLAGEPIGDGLWTEAKRARIVDSRVAVTSAIGRLIDRLAHKPEVLVSGSAIGWYGLRGDEYVDESDPGTESFCREVCTAWEAAGARAAAGRVRLVCLRIGLVLGREGGVLSRMLAPFEFGLGGRFGDGRQMMSWIHRDDLVRLIVRALADPRFEGPLNGTAPQPVENRGFVRALGRALHRPAILPVPAAPLRFVLGAFADELLLGGQRVLPARALALGFRFDYPRIDDALAEIVGRRAEAPRPHIRRRPEAGLLR</sequence>
<proteinExistence type="inferred from homology"/>
<comment type="similarity">
    <text evidence="1">Belongs to the NAD(P)-dependent epimerase/dehydratase family. SDR39U1 subfamily.</text>
</comment>
<comment type="caution">
    <text evidence="5">The sequence shown here is derived from an EMBL/GenBank/DDBJ whole genome shotgun (WGS) entry which is preliminary data.</text>
</comment>
<keyword evidence="6" id="KW-1185">Reference proteome</keyword>
<gene>
    <name evidence="5" type="ORF">C7I55_07700</name>
</gene>
<dbReference type="SUPFAM" id="SSF51735">
    <property type="entry name" value="NAD(P)-binding Rossmann-fold domains"/>
    <property type="match status" value="1"/>
</dbReference>
<dbReference type="InterPro" id="IPR013549">
    <property type="entry name" value="DUF1731"/>
</dbReference>
<evidence type="ECO:0000259" key="4">
    <source>
        <dbReference type="Pfam" id="PF08338"/>
    </source>
</evidence>
<dbReference type="EMBL" id="PXYI01000002">
    <property type="protein sequence ID" value="PSJ42111.1"/>
    <property type="molecule type" value="Genomic_DNA"/>
</dbReference>
<keyword evidence="2" id="KW-0472">Membrane</keyword>
<dbReference type="Pfam" id="PF08338">
    <property type="entry name" value="DUF1731"/>
    <property type="match status" value="1"/>
</dbReference>
<keyword evidence="2" id="KW-0812">Transmembrane</keyword>
<evidence type="ECO:0000313" key="6">
    <source>
        <dbReference type="Proteomes" id="UP000241167"/>
    </source>
</evidence>
<dbReference type="InterPro" id="IPR036291">
    <property type="entry name" value="NAD(P)-bd_dom_sf"/>
</dbReference>
<dbReference type="Proteomes" id="UP000241167">
    <property type="component" value="Unassembled WGS sequence"/>
</dbReference>
<feature type="transmembrane region" description="Helical" evidence="2">
    <location>
        <begin position="64"/>
        <end position="86"/>
    </location>
</feature>
<dbReference type="AlphaFoldDB" id="A0A2P7QVX0"/>
<evidence type="ECO:0000256" key="2">
    <source>
        <dbReference type="SAM" id="Phobius"/>
    </source>
</evidence>
<feature type="domain" description="DUF1731" evidence="4">
    <location>
        <begin position="430"/>
        <end position="477"/>
    </location>
</feature>